<name>A0ABS5YUG2_9ACTN</name>
<proteinExistence type="predicted"/>
<dbReference type="Proteomes" id="UP001519654">
    <property type="component" value="Unassembled WGS sequence"/>
</dbReference>
<sequence length="195" mass="21378">MTVRPDEIPAVWCRMWSEDASLAHQLMTADARQWSGVVDALDPLIGPGPAEAFVRTYQRDVGNVFHARTLVIDGADRLAYTWDVTRPDGSVTTGADVCFLRDGRVAENWTLPSADGRSDLPDATTPTGSRLTRDDLLALTADAHPWHRERVVDVARQTVAGVWDDGERGGIAVLVVAGGRVEREWSIPGTRKLSY</sequence>
<dbReference type="SUPFAM" id="SSF54427">
    <property type="entry name" value="NTF2-like"/>
    <property type="match status" value="1"/>
</dbReference>
<evidence type="ECO:0008006" key="3">
    <source>
        <dbReference type="Google" id="ProtNLM"/>
    </source>
</evidence>
<organism evidence="1 2">
    <name type="scientific">Paractinoplanes bogorensis</name>
    <dbReference type="NCBI Taxonomy" id="1610840"/>
    <lineage>
        <taxon>Bacteria</taxon>
        <taxon>Bacillati</taxon>
        <taxon>Actinomycetota</taxon>
        <taxon>Actinomycetes</taxon>
        <taxon>Micromonosporales</taxon>
        <taxon>Micromonosporaceae</taxon>
        <taxon>Paractinoplanes</taxon>
    </lineage>
</organism>
<comment type="caution">
    <text evidence="1">The sequence shown here is derived from an EMBL/GenBank/DDBJ whole genome shotgun (WGS) entry which is preliminary data.</text>
</comment>
<gene>
    <name evidence="1" type="ORF">KOI35_19585</name>
</gene>
<dbReference type="RefSeq" id="WP_215788954.1">
    <property type="nucleotide sequence ID" value="NZ_JAHKKG010000006.1"/>
</dbReference>
<protein>
    <recommendedName>
        <fullName evidence="3">SnoaL-like domain-containing protein</fullName>
    </recommendedName>
</protein>
<reference evidence="1 2" key="1">
    <citation type="submission" date="2021-06" db="EMBL/GenBank/DDBJ databases">
        <title>Actinoplanes lichenicola sp. nov., and Actinoplanes ovalisporus sp. nov., isolated from lichen in Thailand.</title>
        <authorList>
            <person name="Saeng-In P."/>
            <person name="Kanchanasin P."/>
            <person name="Yuki M."/>
            <person name="Kudo T."/>
            <person name="Ohkuma M."/>
            <person name="Phongsopitanun W."/>
            <person name="Tanasupawat S."/>
        </authorList>
    </citation>
    <scope>NUCLEOTIDE SEQUENCE [LARGE SCALE GENOMIC DNA]</scope>
    <source>
        <strain evidence="1 2">NBRC 110975</strain>
    </source>
</reference>
<dbReference type="InterPro" id="IPR032710">
    <property type="entry name" value="NTF2-like_dom_sf"/>
</dbReference>
<keyword evidence="2" id="KW-1185">Reference proteome</keyword>
<evidence type="ECO:0000313" key="2">
    <source>
        <dbReference type="Proteomes" id="UP001519654"/>
    </source>
</evidence>
<dbReference type="EMBL" id="JAHKKG010000006">
    <property type="protein sequence ID" value="MBU2665715.1"/>
    <property type="molecule type" value="Genomic_DNA"/>
</dbReference>
<accession>A0ABS5YUG2</accession>
<dbReference type="Gene3D" id="3.10.450.50">
    <property type="match status" value="1"/>
</dbReference>
<evidence type="ECO:0000313" key="1">
    <source>
        <dbReference type="EMBL" id="MBU2665715.1"/>
    </source>
</evidence>